<gene>
    <name evidence="1" type="ORF">DARMORV10_A07P44320.1</name>
</gene>
<organism evidence="1">
    <name type="scientific">Brassica napus</name>
    <name type="common">Rape</name>
    <dbReference type="NCBI Taxonomy" id="3708"/>
    <lineage>
        <taxon>Eukaryota</taxon>
        <taxon>Viridiplantae</taxon>
        <taxon>Streptophyta</taxon>
        <taxon>Embryophyta</taxon>
        <taxon>Tracheophyta</taxon>
        <taxon>Spermatophyta</taxon>
        <taxon>Magnoliopsida</taxon>
        <taxon>eudicotyledons</taxon>
        <taxon>Gunneridae</taxon>
        <taxon>Pentapetalae</taxon>
        <taxon>rosids</taxon>
        <taxon>malvids</taxon>
        <taxon>Brassicales</taxon>
        <taxon>Brassicaceae</taxon>
        <taxon>Brassiceae</taxon>
        <taxon>Brassica</taxon>
    </lineage>
</organism>
<sequence>MMTGGRNYTRLSIDSQKVSGSVCTPRWFFSRERGVKISPSHHLLICFHKRNESISYGGREMLGFLPLLQHPLLLFVFHSIVSFETVFSLFCGVRPFGVSLLVDGYDDKGSQLCQWIRLALTSHGKLRPWERMFRMALEKRYTEDMELDDAILDSVKRLELVKTQRPNLESVFFFLRFKMFKTSTIRSHAHKLTGLE</sequence>
<dbReference type="SUPFAM" id="SSF56235">
    <property type="entry name" value="N-terminal nucleophile aminohydrolases (Ntn hydrolases)"/>
    <property type="match status" value="1"/>
</dbReference>
<dbReference type="Proteomes" id="UP001295469">
    <property type="component" value="Chromosome A07"/>
</dbReference>
<reference evidence="1" key="1">
    <citation type="submission" date="2021-01" db="EMBL/GenBank/DDBJ databases">
        <authorList>
            <consortium name="Genoscope - CEA"/>
            <person name="William W."/>
        </authorList>
    </citation>
    <scope>NUCLEOTIDE SEQUENCE</scope>
</reference>
<evidence type="ECO:0000313" key="1">
    <source>
        <dbReference type="EMBL" id="CAF2207332.1"/>
    </source>
</evidence>
<dbReference type="AlphaFoldDB" id="A0A816ZHR0"/>
<dbReference type="InterPro" id="IPR029055">
    <property type="entry name" value="Ntn_hydrolases_N"/>
</dbReference>
<dbReference type="Gene3D" id="3.60.20.10">
    <property type="entry name" value="Glutamine Phosphoribosylpyrophosphate, subunit 1, domain 1"/>
    <property type="match status" value="1"/>
</dbReference>
<dbReference type="EMBL" id="HG994361">
    <property type="protein sequence ID" value="CAF2207332.1"/>
    <property type="molecule type" value="Genomic_DNA"/>
</dbReference>
<protein>
    <submittedName>
        <fullName evidence="1">(rape) hypothetical protein</fullName>
    </submittedName>
</protein>
<name>A0A816ZHR0_BRANA</name>
<proteinExistence type="predicted"/>
<accession>A0A816ZHR0</accession>
<dbReference type="Gramene" id="CDX87401">
    <property type="protein sequence ID" value="CDX87401"/>
    <property type="gene ID" value="GSBRNA2T00146375001"/>
</dbReference>